<proteinExistence type="predicted"/>
<reference evidence="1" key="1">
    <citation type="journal article" date="2022" name="Int. J. Mol. Sci.">
        <title>Draft Genome of Tanacetum Coccineum: Genomic Comparison of Closely Related Tanacetum-Family Plants.</title>
        <authorList>
            <person name="Yamashiro T."/>
            <person name="Shiraishi A."/>
            <person name="Nakayama K."/>
            <person name="Satake H."/>
        </authorList>
    </citation>
    <scope>NUCLEOTIDE SEQUENCE</scope>
</reference>
<protein>
    <submittedName>
        <fullName evidence="1">Uncharacterized protein</fullName>
    </submittedName>
</protein>
<name>A0ABQ5DCI3_9ASTR</name>
<organism evidence="1 2">
    <name type="scientific">Tanacetum coccineum</name>
    <dbReference type="NCBI Taxonomy" id="301880"/>
    <lineage>
        <taxon>Eukaryota</taxon>
        <taxon>Viridiplantae</taxon>
        <taxon>Streptophyta</taxon>
        <taxon>Embryophyta</taxon>
        <taxon>Tracheophyta</taxon>
        <taxon>Spermatophyta</taxon>
        <taxon>Magnoliopsida</taxon>
        <taxon>eudicotyledons</taxon>
        <taxon>Gunneridae</taxon>
        <taxon>Pentapetalae</taxon>
        <taxon>asterids</taxon>
        <taxon>campanulids</taxon>
        <taxon>Asterales</taxon>
        <taxon>Asteraceae</taxon>
        <taxon>Asteroideae</taxon>
        <taxon>Anthemideae</taxon>
        <taxon>Anthemidinae</taxon>
        <taxon>Tanacetum</taxon>
    </lineage>
</organism>
<comment type="caution">
    <text evidence="1">The sequence shown here is derived from an EMBL/GenBank/DDBJ whole genome shotgun (WGS) entry which is preliminary data.</text>
</comment>
<evidence type="ECO:0000313" key="1">
    <source>
        <dbReference type="EMBL" id="GJT36980.1"/>
    </source>
</evidence>
<dbReference type="Proteomes" id="UP001151760">
    <property type="component" value="Unassembled WGS sequence"/>
</dbReference>
<sequence>MAMLRGQNQVMQVFTWNGIPDGVNAIILSWKKVGPEARNKLWDEITRYVMYLRQKAGIESVLVNFSEILEETVPTNILPNQDTPSQLNEVPAMCNKETEGQGAKMNLAGRSTALMHDTCIRTSTYAADGNVKKKKLLFKVSLIKIHPINSSADEEGGTTVVGCDQNDASIRKEMQKRETVKSVGGSIRLDQSERILQVKIPNPKKMCQYYHKQYSATRALKSKQLLLLRVPDTRVMGK</sequence>
<evidence type="ECO:0000313" key="2">
    <source>
        <dbReference type="Proteomes" id="UP001151760"/>
    </source>
</evidence>
<dbReference type="EMBL" id="BQNB010015185">
    <property type="protein sequence ID" value="GJT36980.1"/>
    <property type="molecule type" value="Genomic_DNA"/>
</dbReference>
<gene>
    <name evidence="1" type="ORF">Tco_0936845</name>
</gene>
<keyword evidence="2" id="KW-1185">Reference proteome</keyword>
<accession>A0ABQ5DCI3</accession>
<reference evidence="1" key="2">
    <citation type="submission" date="2022-01" db="EMBL/GenBank/DDBJ databases">
        <authorList>
            <person name="Yamashiro T."/>
            <person name="Shiraishi A."/>
            <person name="Satake H."/>
            <person name="Nakayama K."/>
        </authorList>
    </citation>
    <scope>NUCLEOTIDE SEQUENCE</scope>
</reference>